<dbReference type="Proteomes" id="UP000008953">
    <property type="component" value="Chromosome"/>
</dbReference>
<dbReference type="Gene3D" id="3.40.50.2000">
    <property type="entry name" value="Glycogen Phosphorylase B"/>
    <property type="match status" value="1"/>
</dbReference>
<evidence type="ECO:0000313" key="3">
    <source>
        <dbReference type="Proteomes" id="UP000008953"/>
    </source>
</evidence>
<dbReference type="PATRIC" id="fig|718255.3.peg.3155"/>
<sequence>MKEYLWLCRGKEVPVTQQTIKLALEKKGIRAACLWEQDESRELGMEELLLDERIVANGILLEKELLSEAGGKNTRLPAKREYELALRVAERETVYLLPASFLAGETEKAGAGDVENGVQEIWCEFCTDAYIAGRYREFLQERGLFEAVVEAVLTEGLAVESAPKVEAFLQQMIARTEAYFYYYDATQPILIYLGDSCCYNILNVLANELAKALHAKGNAIRFYDVAAEDVQGLSRLLGERYKASIGFQAWIFSVQRKNGESYFQDLIGGPKYNFVLDHPIWMQKQLQCAPKRYYILTHDRNYQAFIRKYDKGVADAYLLPPGGRRMAESCDDGERIYDVAFLGTYTDYRNKLAAIMSSAWEIKFMAARFLFVMRKNPDITAELAFQKTLDHYKITLDQETFLERFGEFKEVIQCIMFYYREKVVETILQAGITLHVFGDTWKNSPFAQNPLLCMHEAVFGDEAAAVLQKTKLSLNVMAWHKDGFTERIADSMLAGAVVVSDNSSHLEEFYRDETVRFELRELEKLPGLLNGLLADEKKRLEIAKAAKNKASAMASWEVRAEQLLQIIEEESTNR</sequence>
<proteinExistence type="predicted"/>
<dbReference type="Pfam" id="PF13524">
    <property type="entry name" value="Glyco_trans_1_2"/>
    <property type="match status" value="1"/>
</dbReference>
<organism evidence="2 3">
    <name type="scientific">Roseburia intestinalis XB6B4</name>
    <dbReference type="NCBI Taxonomy" id="718255"/>
    <lineage>
        <taxon>Bacteria</taxon>
        <taxon>Bacillati</taxon>
        <taxon>Bacillota</taxon>
        <taxon>Clostridia</taxon>
        <taxon>Lachnospirales</taxon>
        <taxon>Lachnospiraceae</taxon>
        <taxon>Roseburia</taxon>
    </lineage>
</organism>
<dbReference type="SUPFAM" id="SSF53756">
    <property type="entry name" value="UDP-Glycosyltransferase/glycogen phosphorylase"/>
    <property type="match status" value="1"/>
</dbReference>
<dbReference type="AlphaFoldDB" id="D4KYT3"/>
<reference evidence="2 3" key="2">
    <citation type="submission" date="2010-03" db="EMBL/GenBank/DDBJ databases">
        <authorList>
            <person name="Pajon A."/>
        </authorList>
    </citation>
    <scope>NUCLEOTIDE SEQUENCE [LARGE SCALE GENOMIC DNA]</scope>
    <source>
        <strain evidence="2 3">XB6B4</strain>
    </source>
</reference>
<evidence type="ECO:0000259" key="1">
    <source>
        <dbReference type="Pfam" id="PF13524"/>
    </source>
</evidence>
<evidence type="ECO:0000313" key="2">
    <source>
        <dbReference type="EMBL" id="CBL12523.1"/>
    </source>
</evidence>
<dbReference type="HOGENOM" id="CLU_037740_0_0_9"/>
<accession>D4KYT3</accession>
<name>D4KYT3_9FIRM</name>
<dbReference type="EMBL" id="FP929050">
    <property type="protein sequence ID" value="CBL12523.1"/>
    <property type="molecule type" value="Genomic_DNA"/>
</dbReference>
<feature type="domain" description="Spore protein YkvP/CgeB glycosyl transferase-like" evidence="1">
    <location>
        <begin position="421"/>
        <end position="565"/>
    </location>
</feature>
<dbReference type="InterPro" id="IPR055259">
    <property type="entry name" value="YkvP/CgeB_Glyco_trans-like"/>
</dbReference>
<dbReference type="RefSeq" id="WP_015521077.1">
    <property type="nucleotide sequence ID" value="NC_021012.1"/>
</dbReference>
<reference evidence="2 3" key="1">
    <citation type="submission" date="2010-03" db="EMBL/GenBank/DDBJ databases">
        <title>The genome sequence of Roseburia intestinalis XB6B4.</title>
        <authorList>
            <consortium name="metaHIT consortium -- http://www.metahit.eu/"/>
            <person name="Pajon A."/>
            <person name="Turner K."/>
            <person name="Parkhill J."/>
            <person name="Bernalier A."/>
        </authorList>
    </citation>
    <scope>NUCLEOTIDE SEQUENCE [LARGE SCALE GENOMIC DNA]</scope>
    <source>
        <strain evidence="2 3">XB6B4</strain>
    </source>
</reference>
<protein>
    <recommendedName>
        <fullName evidence="1">Spore protein YkvP/CgeB glycosyl transferase-like domain-containing protein</fullName>
    </recommendedName>
</protein>
<gene>
    <name evidence="2" type="ORF">RO1_19800</name>
</gene>
<dbReference type="KEGG" id="rix:RO1_19800"/>